<name>M9RQL2_9RHOB</name>
<evidence type="ECO:0000313" key="2">
    <source>
        <dbReference type="Proteomes" id="UP000004688"/>
    </source>
</evidence>
<proteinExistence type="predicted"/>
<dbReference type="eggNOG" id="ENOG502Z8FH">
    <property type="taxonomic scope" value="Bacteria"/>
</dbReference>
<gene>
    <name evidence="1" type="ORF">OA238_c40810</name>
</gene>
<keyword evidence="2" id="KW-1185">Reference proteome</keyword>
<evidence type="ECO:0000313" key="1">
    <source>
        <dbReference type="EMBL" id="AGI74003.1"/>
    </source>
</evidence>
<dbReference type="KEGG" id="oar:OA238_c40810"/>
<dbReference type="HOGENOM" id="CLU_124422_0_0_5"/>
<organism evidence="1 2">
    <name type="scientific">Octadecabacter arcticus 238</name>
    <dbReference type="NCBI Taxonomy" id="391616"/>
    <lineage>
        <taxon>Bacteria</taxon>
        <taxon>Pseudomonadati</taxon>
        <taxon>Pseudomonadota</taxon>
        <taxon>Alphaproteobacteria</taxon>
        <taxon>Rhodobacterales</taxon>
        <taxon>Roseobacteraceae</taxon>
        <taxon>Octadecabacter</taxon>
    </lineage>
</organism>
<reference evidence="1 2" key="1">
    <citation type="journal article" date="2013" name="PLoS ONE">
        <title>Poles Apart: Arctic and Antarctic Octadecabacter strains Share High Genome Plasticity and a New Type of Xanthorhodopsin.</title>
        <authorList>
            <person name="Vollmers J."/>
            <person name="Voget S."/>
            <person name="Dietrich S."/>
            <person name="Gollnow K."/>
            <person name="Smits M."/>
            <person name="Meyer K."/>
            <person name="Brinkhoff T."/>
            <person name="Simon M."/>
            <person name="Daniel R."/>
        </authorList>
    </citation>
    <scope>NUCLEOTIDE SEQUENCE [LARGE SCALE GENOMIC DNA]</scope>
    <source>
        <strain evidence="1 2">238</strain>
    </source>
</reference>
<dbReference type="EMBL" id="CP003742">
    <property type="protein sequence ID" value="AGI74003.1"/>
    <property type="molecule type" value="Genomic_DNA"/>
</dbReference>
<dbReference type="AlphaFoldDB" id="M9RQL2"/>
<sequence>MGTRHRNAVTPHHNARSADLRVAVRRLYLFARYAGHTTRRARNLYEQQYQMHRFAVQCFPEPVAIIDLGWVTYRNDEYVLDLWGLGSEIARQLFNAEGRTPRPIRRMTTDAGVTYAMLYEEVFDDGLPPEWRLIAQLSTSQVTASFGTVEFFLIDSDKEDLMRSTLQAFAPTLPDASTIAVFDCPAQ</sequence>
<dbReference type="Proteomes" id="UP000004688">
    <property type="component" value="Chromosome"/>
</dbReference>
<accession>M9RQL2</accession>
<protein>
    <submittedName>
        <fullName evidence="1">Uncharacterized protein</fullName>
    </submittedName>
</protein>
<dbReference type="STRING" id="391616.OA238_c40810"/>